<dbReference type="RefSeq" id="WP_117384496.1">
    <property type="nucleotide sequence ID" value="NZ_QWDE01000004.1"/>
</dbReference>
<evidence type="ECO:0000256" key="1">
    <source>
        <dbReference type="ARBA" id="ARBA00007734"/>
    </source>
</evidence>
<dbReference type="SUPFAM" id="SSF53955">
    <property type="entry name" value="Lysozyme-like"/>
    <property type="match status" value="1"/>
</dbReference>
<evidence type="ECO:0000313" key="4">
    <source>
        <dbReference type="Proteomes" id="UP000260823"/>
    </source>
</evidence>
<gene>
    <name evidence="3" type="ORF">DYU05_17780</name>
</gene>
<organism evidence="3 4">
    <name type="scientific">Mucilaginibacter terrenus</name>
    <dbReference type="NCBI Taxonomy" id="2482727"/>
    <lineage>
        <taxon>Bacteria</taxon>
        <taxon>Pseudomonadati</taxon>
        <taxon>Bacteroidota</taxon>
        <taxon>Sphingobacteriia</taxon>
        <taxon>Sphingobacteriales</taxon>
        <taxon>Sphingobacteriaceae</taxon>
        <taxon>Mucilaginibacter</taxon>
    </lineage>
</organism>
<evidence type="ECO:0000259" key="2">
    <source>
        <dbReference type="Pfam" id="PF01464"/>
    </source>
</evidence>
<dbReference type="PANTHER" id="PTHR37423:SF2">
    <property type="entry name" value="MEMBRANE-BOUND LYTIC MUREIN TRANSGLYCOSYLASE C"/>
    <property type="match status" value="1"/>
</dbReference>
<name>A0A3E2NL07_9SPHI</name>
<comment type="caution">
    <text evidence="3">The sequence shown here is derived from an EMBL/GenBank/DDBJ whole genome shotgun (WGS) entry which is preliminary data.</text>
</comment>
<dbReference type="PANTHER" id="PTHR37423">
    <property type="entry name" value="SOLUBLE LYTIC MUREIN TRANSGLYCOSYLASE-RELATED"/>
    <property type="match status" value="1"/>
</dbReference>
<proteinExistence type="inferred from homology"/>
<dbReference type="AlphaFoldDB" id="A0A3E2NL07"/>
<protein>
    <submittedName>
        <fullName evidence="3">Lytic transglycosylase domain-containing protein</fullName>
    </submittedName>
</protein>
<dbReference type="Proteomes" id="UP000260823">
    <property type="component" value="Unassembled WGS sequence"/>
</dbReference>
<dbReference type="InterPro" id="IPR008258">
    <property type="entry name" value="Transglycosylase_SLT_dom_1"/>
</dbReference>
<dbReference type="CDD" id="cd16894">
    <property type="entry name" value="MltD-like"/>
    <property type="match status" value="1"/>
</dbReference>
<reference evidence="3 4" key="1">
    <citation type="submission" date="2018-08" db="EMBL/GenBank/DDBJ databases">
        <title>Mucilaginibacter terrae sp. nov., isolated from manganese diggings.</title>
        <authorList>
            <person name="Huang Y."/>
            <person name="Zhou Z."/>
        </authorList>
    </citation>
    <scope>NUCLEOTIDE SEQUENCE [LARGE SCALE GENOMIC DNA]</scope>
    <source>
        <strain evidence="3 4">ZH6</strain>
    </source>
</reference>
<evidence type="ECO:0000313" key="3">
    <source>
        <dbReference type="EMBL" id="RFZ81675.1"/>
    </source>
</evidence>
<keyword evidence="4" id="KW-1185">Reference proteome</keyword>
<dbReference type="Pfam" id="PF01464">
    <property type="entry name" value="SLT"/>
    <property type="match status" value="1"/>
</dbReference>
<feature type="domain" description="Transglycosylase SLT" evidence="2">
    <location>
        <begin position="115"/>
        <end position="210"/>
    </location>
</feature>
<dbReference type="Gene3D" id="1.10.530.10">
    <property type="match status" value="1"/>
</dbReference>
<dbReference type="EMBL" id="QWDE01000004">
    <property type="protein sequence ID" value="RFZ81675.1"/>
    <property type="molecule type" value="Genomic_DNA"/>
</dbReference>
<sequence>MGKKHLVTCSVIVVLVIISTLNIFSTNPVLPAKTTPKFIEATTADLLFLKTEKAEDNFNFANEALPVNDKRVDYKLKKSIATHRFRNVQSNILHSKADKLFPVIEPILRAYGIPEDFKFVPLVESGLREGTSPKGARGIWQFMPGTARSYGLKVNRGKDERLNIRKSTIAACKYIKELYAEFNSWTLAAAAYNNGSIKLERAINRQKEDNYFRMSLNRETGSYVYKLIAMKEIINRPKKYGYNNYYSYLQKPLPMLTAVN</sequence>
<dbReference type="OrthoDB" id="9815002at2"/>
<accession>A0A3E2NL07</accession>
<comment type="similarity">
    <text evidence="1">Belongs to the transglycosylase Slt family.</text>
</comment>
<dbReference type="InterPro" id="IPR023346">
    <property type="entry name" value="Lysozyme-like_dom_sf"/>
</dbReference>